<dbReference type="CDD" id="cd05253">
    <property type="entry name" value="UDP_GE_SDE_e"/>
    <property type="match status" value="1"/>
</dbReference>
<dbReference type="AlphaFoldDB" id="A0A2S9K428"/>
<comment type="caution">
    <text evidence="3">The sequence shown here is derived from an EMBL/GenBank/DDBJ whole genome shotgun (WGS) entry which is preliminary data.</text>
</comment>
<accession>A0A2S9K428</accession>
<dbReference type="Proteomes" id="UP000238589">
    <property type="component" value="Unassembled WGS sequence"/>
</dbReference>
<evidence type="ECO:0000259" key="2">
    <source>
        <dbReference type="Pfam" id="PF16363"/>
    </source>
</evidence>
<dbReference type="EMBL" id="PVLQ01000032">
    <property type="protein sequence ID" value="PRD65213.1"/>
    <property type="molecule type" value="Genomic_DNA"/>
</dbReference>
<dbReference type="PRINTS" id="PR01713">
    <property type="entry name" value="NUCEPIMERASE"/>
</dbReference>
<keyword evidence="4" id="KW-1185">Reference proteome</keyword>
<reference evidence="3 4" key="1">
    <citation type="submission" date="2018-03" db="EMBL/GenBank/DDBJ databases">
        <title>Comparative genomics illustrates the genes involved in a hyperalkaliphilic mechanisms of Serpentinomonas isolated from highly-alkaline calcium-rich serpentinized springs.</title>
        <authorList>
            <person name="Suzuki S."/>
            <person name="Ishii S."/>
            <person name="Walworth N."/>
            <person name="Bird L."/>
            <person name="Kuenen J.G."/>
            <person name="Nealson K.H."/>
        </authorList>
    </citation>
    <scope>NUCLEOTIDE SEQUENCE [LARGE SCALE GENOMIC DNA]</scope>
    <source>
        <strain evidence="3 4">P1</strain>
    </source>
</reference>
<name>A0A2S9K428_9BURK</name>
<dbReference type="Gene3D" id="3.40.50.720">
    <property type="entry name" value="NAD(P)-binding Rossmann-like Domain"/>
    <property type="match status" value="1"/>
</dbReference>
<dbReference type="OrthoDB" id="9769113at2"/>
<feature type="domain" description="NAD(P)-binding" evidence="2">
    <location>
        <begin position="4"/>
        <end position="324"/>
    </location>
</feature>
<protein>
    <recommendedName>
        <fullName evidence="2">NAD(P)-binding domain-containing protein</fullName>
    </recommendedName>
</protein>
<organism evidence="3 4">
    <name type="scientific">Malikia granosa</name>
    <dbReference type="NCBI Taxonomy" id="263067"/>
    <lineage>
        <taxon>Bacteria</taxon>
        <taxon>Pseudomonadati</taxon>
        <taxon>Pseudomonadota</taxon>
        <taxon>Betaproteobacteria</taxon>
        <taxon>Burkholderiales</taxon>
        <taxon>Comamonadaceae</taxon>
        <taxon>Malikia</taxon>
    </lineage>
</organism>
<evidence type="ECO:0000256" key="1">
    <source>
        <dbReference type="ARBA" id="ARBA00023027"/>
    </source>
</evidence>
<evidence type="ECO:0000313" key="3">
    <source>
        <dbReference type="EMBL" id="PRD65213.1"/>
    </source>
</evidence>
<dbReference type="SUPFAM" id="SSF51735">
    <property type="entry name" value="NAD(P)-binding Rossmann-fold domains"/>
    <property type="match status" value="1"/>
</dbReference>
<dbReference type="InterPro" id="IPR016040">
    <property type="entry name" value="NAD(P)-bd_dom"/>
</dbReference>
<dbReference type="InterPro" id="IPR036291">
    <property type="entry name" value="NAD(P)-bd_dom_sf"/>
</dbReference>
<dbReference type="Pfam" id="PF16363">
    <property type="entry name" value="GDP_Man_Dehyd"/>
    <property type="match status" value="1"/>
</dbReference>
<evidence type="ECO:0000313" key="4">
    <source>
        <dbReference type="Proteomes" id="UP000238589"/>
    </source>
</evidence>
<gene>
    <name evidence="3" type="ORF">C6P64_10230</name>
</gene>
<dbReference type="RefSeq" id="WP_105748472.1">
    <property type="nucleotide sequence ID" value="NZ_PVLQ01000032.1"/>
</dbReference>
<keyword evidence="1" id="KW-0520">NAD</keyword>
<proteinExistence type="predicted"/>
<sequence>MKILLTGAAGFIGMHAALRLLQRGDEVVGIDNITPYYEVSLKRARLAQLAAYPNFRFIEQDLADLAGVQAALGDWKPQRVLHLAAQPGVRYSIEHPHTYAQANLVAFLNVLELCRGWQVEHLAYASSSSVYGANAQLPFSEDHSVDHPVSLYAATKKANELMAHTYSHLYQLPTSGLRFFTVYGPWGRPDMAPFKFVKAISEGRTIDIYNYGRQMRDFTFVDDIVESTIRVLDKPATPDADFDRLQPRSSTSFAPYRVFNIGNSDPVQLMDFVSTIEQAVGREADKRMLPAQPGDVEATYADTSALRDWVGFQPATPLKDGVARFVDWYRSYYGQ</sequence>
<dbReference type="PANTHER" id="PTHR43574">
    <property type="entry name" value="EPIMERASE-RELATED"/>
    <property type="match status" value="1"/>
</dbReference>